<dbReference type="AlphaFoldDB" id="A0A1A8RIH2"/>
<evidence type="ECO:0000313" key="2">
    <source>
        <dbReference type="EMBL" id="SBS05487.1"/>
    </source>
</evidence>
<name>A0A1A8RIH2_9TELE</name>
<sequence>PDHREQPHATASIVRRKLQRQQRRKETPAPS</sequence>
<gene>
    <name evidence="2" type="primary">SOGA1</name>
</gene>
<reference evidence="2" key="1">
    <citation type="submission" date="2016-05" db="EMBL/GenBank/DDBJ databases">
        <authorList>
            <person name="Lavstsen T."/>
            <person name="Jespersen J.S."/>
        </authorList>
    </citation>
    <scope>NUCLEOTIDE SEQUENCE</scope>
    <source>
        <tissue evidence="2">Brain</tissue>
    </source>
</reference>
<feature type="non-terminal residue" evidence="2">
    <location>
        <position position="31"/>
    </location>
</feature>
<dbReference type="EMBL" id="HAEI01008609">
    <property type="protein sequence ID" value="SBS05487.1"/>
    <property type="molecule type" value="Transcribed_RNA"/>
</dbReference>
<evidence type="ECO:0000256" key="1">
    <source>
        <dbReference type="SAM" id="MobiDB-lite"/>
    </source>
</evidence>
<accession>A0A1A8RIH2</accession>
<feature type="non-terminal residue" evidence="2">
    <location>
        <position position="1"/>
    </location>
</feature>
<feature type="compositionally biased region" description="Basic residues" evidence="1">
    <location>
        <begin position="14"/>
        <end position="23"/>
    </location>
</feature>
<protein>
    <submittedName>
        <fullName evidence="2">Suppressor of glucose, autophagy associated 1</fullName>
    </submittedName>
</protein>
<reference evidence="2" key="2">
    <citation type="submission" date="2016-06" db="EMBL/GenBank/DDBJ databases">
        <title>The genome of a short-lived fish provides insights into sex chromosome evolution and the genetic control of aging.</title>
        <authorList>
            <person name="Reichwald K."/>
            <person name="Felder M."/>
            <person name="Petzold A."/>
            <person name="Koch P."/>
            <person name="Groth M."/>
            <person name="Platzer M."/>
        </authorList>
    </citation>
    <scope>NUCLEOTIDE SEQUENCE</scope>
    <source>
        <tissue evidence="2">Brain</tissue>
    </source>
</reference>
<organism evidence="2">
    <name type="scientific">Nothobranchius rachovii</name>
    <name type="common">bluefin notho</name>
    <dbReference type="NCBI Taxonomy" id="451742"/>
    <lineage>
        <taxon>Eukaryota</taxon>
        <taxon>Metazoa</taxon>
        <taxon>Chordata</taxon>
        <taxon>Craniata</taxon>
        <taxon>Vertebrata</taxon>
        <taxon>Euteleostomi</taxon>
        <taxon>Actinopterygii</taxon>
        <taxon>Neopterygii</taxon>
        <taxon>Teleostei</taxon>
        <taxon>Neoteleostei</taxon>
        <taxon>Acanthomorphata</taxon>
        <taxon>Ovalentaria</taxon>
        <taxon>Atherinomorphae</taxon>
        <taxon>Cyprinodontiformes</taxon>
        <taxon>Nothobranchiidae</taxon>
        <taxon>Nothobranchius</taxon>
    </lineage>
</organism>
<feature type="region of interest" description="Disordered" evidence="1">
    <location>
        <begin position="1"/>
        <end position="31"/>
    </location>
</feature>
<proteinExistence type="predicted"/>